<comment type="caution">
    <text evidence="1">The sequence shown here is derived from an EMBL/GenBank/DDBJ whole genome shotgun (WGS) entry which is preliminary data.</text>
</comment>
<keyword evidence="2" id="KW-1185">Reference proteome</keyword>
<name>A0A8S1IV34_9CHLO</name>
<sequence length="381" mass="42068">MLQKCFGADGQAAGRDALRGVFESQSSGRLCPKKVIERAIGQRRTSSRGGAIIGDGLPSTRQQQVVTAVHRSGPVALPVEIDEDDLMQIKGREGWYEARWAAVDQPEWNKATFIRSQQVTPTMRLVVLEIEISREKIALRNAYKHVGQTANLRVNGLENIVTVANSPYSQQLNKLPLFSVRGDLFAGEIKFVKEDLLVKTELEVLVTEEEAPDVYNLVEGVEVEVGPFVGEGINLRGDIAGIYRYPTIVIFCEGEGIATAKALIECPSDVVSLNLPYRTDARLYYKAPNQDSLAFQDMFEKWEKMGCKVITTTGTFQEAFDDDDTLVYEPELTAAVILVGGDEEAEKKALAVCKEAEISEVVKSTDEMPAPIYCETGLKQI</sequence>
<reference evidence="1" key="1">
    <citation type="submission" date="2020-12" db="EMBL/GenBank/DDBJ databases">
        <authorList>
            <person name="Iha C."/>
        </authorList>
    </citation>
    <scope>NUCLEOTIDE SEQUENCE</scope>
</reference>
<gene>
    <name evidence="1" type="ORF">OSTQU699_LOCUS2919</name>
</gene>
<evidence type="ECO:0008006" key="3">
    <source>
        <dbReference type="Google" id="ProtNLM"/>
    </source>
</evidence>
<protein>
    <recommendedName>
        <fullName evidence="3">FAD-binding FR-type domain-containing protein</fullName>
    </recommendedName>
</protein>
<dbReference type="Proteomes" id="UP000708148">
    <property type="component" value="Unassembled WGS sequence"/>
</dbReference>
<dbReference type="PANTHER" id="PTHR47215">
    <property type="match status" value="1"/>
</dbReference>
<evidence type="ECO:0000313" key="1">
    <source>
        <dbReference type="EMBL" id="CAD7697558.1"/>
    </source>
</evidence>
<organism evidence="1 2">
    <name type="scientific">Ostreobium quekettii</name>
    <dbReference type="NCBI Taxonomy" id="121088"/>
    <lineage>
        <taxon>Eukaryota</taxon>
        <taxon>Viridiplantae</taxon>
        <taxon>Chlorophyta</taxon>
        <taxon>core chlorophytes</taxon>
        <taxon>Ulvophyceae</taxon>
        <taxon>TCBD clade</taxon>
        <taxon>Bryopsidales</taxon>
        <taxon>Ostreobineae</taxon>
        <taxon>Ostreobiaceae</taxon>
        <taxon>Ostreobium</taxon>
    </lineage>
</organism>
<proteinExistence type="predicted"/>
<dbReference type="PANTHER" id="PTHR47215:SF3">
    <property type="entry name" value="FAD-BINDING FR-TYPE DOMAIN-CONTAINING PROTEIN"/>
    <property type="match status" value="1"/>
</dbReference>
<dbReference type="EMBL" id="CAJHUC010000675">
    <property type="protein sequence ID" value="CAD7697558.1"/>
    <property type="molecule type" value="Genomic_DNA"/>
</dbReference>
<dbReference type="OrthoDB" id="1856718at2759"/>
<dbReference type="AlphaFoldDB" id="A0A8S1IV34"/>
<accession>A0A8S1IV34</accession>
<evidence type="ECO:0000313" key="2">
    <source>
        <dbReference type="Proteomes" id="UP000708148"/>
    </source>
</evidence>